<feature type="non-terminal residue" evidence="1">
    <location>
        <position position="129"/>
    </location>
</feature>
<protein>
    <submittedName>
        <fullName evidence="1">Uncharacterized protein</fullName>
    </submittedName>
</protein>
<dbReference type="EMBL" id="GALX01005843">
    <property type="protein sequence ID" value="JAB62623.1"/>
    <property type="molecule type" value="Transcribed_RNA"/>
</dbReference>
<accession>V5GQT5</accession>
<evidence type="ECO:0000313" key="1">
    <source>
        <dbReference type="EMBL" id="JAB62623.1"/>
    </source>
</evidence>
<feature type="non-terminal residue" evidence="1">
    <location>
        <position position="1"/>
    </location>
</feature>
<reference evidence="1" key="1">
    <citation type="submission" date="2013-07" db="EMBL/GenBank/DDBJ databases">
        <title>Midgut Transcriptome Profiling of Anoplphora glabripennis, a Lignocellulose Degrading, Wood-Boring Cerambycid.</title>
        <authorList>
            <person name="Scully E.D."/>
            <person name="Hoover K."/>
            <person name="Carlson J.E."/>
            <person name="Tien M."/>
            <person name="Geib S.M."/>
        </authorList>
    </citation>
    <scope>NUCLEOTIDE SEQUENCE</scope>
</reference>
<organism evidence="1">
    <name type="scientific">Anoplophora glabripennis</name>
    <name type="common">Asian longhorn beetle</name>
    <name type="synonym">Anoplophora nobilis</name>
    <dbReference type="NCBI Taxonomy" id="217634"/>
    <lineage>
        <taxon>Eukaryota</taxon>
        <taxon>Metazoa</taxon>
        <taxon>Ecdysozoa</taxon>
        <taxon>Arthropoda</taxon>
        <taxon>Hexapoda</taxon>
        <taxon>Insecta</taxon>
        <taxon>Pterygota</taxon>
        <taxon>Neoptera</taxon>
        <taxon>Endopterygota</taxon>
        <taxon>Coleoptera</taxon>
        <taxon>Polyphaga</taxon>
        <taxon>Cucujiformia</taxon>
        <taxon>Chrysomeloidea</taxon>
        <taxon>Cerambycidae</taxon>
        <taxon>Lamiinae</taxon>
        <taxon>Lamiini</taxon>
        <taxon>Anoplophora</taxon>
    </lineage>
</organism>
<proteinExistence type="predicted"/>
<sequence>QTTENEMPQEINYSLLRYQADNIPQFDGNIKLLHRFITSCENFLTAFQDRQNPNAAINICLSDTIFSKLTGRAAELICSRSELNSWLLIKNTLTDTFGEKRSLDCLVQELMSLKIQKNEDSLNFGIRVQ</sequence>
<dbReference type="AlphaFoldDB" id="V5GQT5"/>
<name>V5GQT5_ANOGL</name>